<comment type="caution">
    <text evidence="1">The sequence shown here is derived from an EMBL/GenBank/DDBJ whole genome shotgun (WGS) entry which is preliminary data.</text>
</comment>
<evidence type="ECO:0000313" key="2">
    <source>
        <dbReference type="Proteomes" id="UP001281761"/>
    </source>
</evidence>
<evidence type="ECO:0000313" key="1">
    <source>
        <dbReference type="EMBL" id="KAK2945937.1"/>
    </source>
</evidence>
<accession>A0ABQ9X2L9</accession>
<dbReference type="SUPFAM" id="SSF48371">
    <property type="entry name" value="ARM repeat"/>
    <property type="match status" value="1"/>
</dbReference>
<dbReference type="Proteomes" id="UP001281761">
    <property type="component" value="Unassembled WGS sequence"/>
</dbReference>
<organism evidence="1 2">
    <name type="scientific">Blattamonas nauphoetae</name>
    <dbReference type="NCBI Taxonomy" id="2049346"/>
    <lineage>
        <taxon>Eukaryota</taxon>
        <taxon>Metamonada</taxon>
        <taxon>Preaxostyla</taxon>
        <taxon>Oxymonadida</taxon>
        <taxon>Blattamonas</taxon>
    </lineage>
</organism>
<sequence length="218" mass="24284">MDCSPFLNWNEKRPVSEHEQGVVFRSLVATLKLHPALDVSLEAKSVKFLESVFFVDGTSVAAFLGCDGRTTDKYSTDFIQSIVVLISSPNRAITTATMKILGSLIWSCSAEVRLALIKAELIPQIINTLNPLSLSFTEAEDLHINLIKIIGSSLRLMTQDALTYLTIEDRNGQPAVHETVLKQVLIPSEKYIWHLCSNRYSIIDGILSLTFMFLLAQL</sequence>
<dbReference type="InterPro" id="IPR016024">
    <property type="entry name" value="ARM-type_fold"/>
</dbReference>
<protein>
    <submittedName>
        <fullName evidence="1">Uncharacterized protein</fullName>
    </submittedName>
</protein>
<dbReference type="EMBL" id="JARBJD010000243">
    <property type="protein sequence ID" value="KAK2945937.1"/>
    <property type="molecule type" value="Genomic_DNA"/>
</dbReference>
<gene>
    <name evidence="1" type="ORF">BLNAU_19154</name>
</gene>
<proteinExistence type="predicted"/>
<keyword evidence="2" id="KW-1185">Reference proteome</keyword>
<name>A0ABQ9X2L9_9EUKA</name>
<reference evidence="1 2" key="1">
    <citation type="journal article" date="2022" name="bioRxiv">
        <title>Genomics of Preaxostyla Flagellates Illuminates Evolutionary Transitions and the Path Towards Mitochondrial Loss.</title>
        <authorList>
            <person name="Novak L.V.F."/>
            <person name="Treitli S.C."/>
            <person name="Pyrih J."/>
            <person name="Halakuc P."/>
            <person name="Pipaliya S.V."/>
            <person name="Vacek V."/>
            <person name="Brzon O."/>
            <person name="Soukal P."/>
            <person name="Eme L."/>
            <person name="Dacks J.B."/>
            <person name="Karnkowska A."/>
            <person name="Elias M."/>
            <person name="Hampl V."/>
        </authorList>
    </citation>
    <scope>NUCLEOTIDE SEQUENCE [LARGE SCALE GENOMIC DNA]</scope>
    <source>
        <strain evidence="1">NAU3</strain>
        <tissue evidence="1">Gut</tissue>
    </source>
</reference>